<proteinExistence type="predicted"/>
<name>A0A9P4N7F2_9PLEO</name>
<evidence type="ECO:0000259" key="2">
    <source>
        <dbReference type="Pfam" id="PF11160"/>
    </source>
</evidence>
<feature type="domain" description="Hypervirulence associated protein TUDOR" evidence="2">
    <location>
        <begin position="52"/>
        <end position="100"/>
    </location>
</feature>
<feature type="compositionally biased region" description="Basic and acidic residues" evidence="1">
    <location>
        <begin position="16"/>
        <end position="30"/>
    </location>
</feature>
<organism evidence="3 4">
    <name type="scientific">Lojkania enalia</name>
    <dbReference type="NCBI Taxonomy" id="147567"/>
    <lineage>
        <taxon>Eukaryota</taxon>
        <taxon>Fungi</taxon>
        <taxon>Dikarya</taxon>
        <taxon>Ascomycota</taxon>
        <taxon>Pezizomycotina</taxon>
        <taxon>Dothideomycetes</taxon>
        <taxon>Pleosporomycetidae</taxon>
        <taxon>Pleosporales</taxon>
        <taxon>Pleosporales incertae sedis</taxon>
        <taxon>Lojkania</taxon>
    </lineage>
</organism>
<protein>
    <recommendedName>
        <fullName evidence="2">Hypervirulence associated protein TUDOR domain-containing protein</fullName>
    </recommendedName>
</protein>
<comment type="caution">
    <text evidence="3">The sequence shown here is derived from an EMBL/GenBank/DDBJ whole genome shotgun (WGS) entry which is preliminary data.</text>
</comment>
<dbReference type="EMBL" id="ML986648">
    <property type="protein sequence ID" value="KAF2261896.1"/>
    <property type="molecule type" value="Genomic_DNA"/>
</dbReference>
<dbReference type="Proteomes" id="UP000800093">
    <property type="component" value="Unassembled WGS sequence"/>
</dbReference>
<dbReference type="InterPro" id="IPR021331">
    <property type="entry name" value="Hva1_TUDOR"/>
</dbReference>
<evidence type="ECO:0000313" key="3">
    <source>
        <dbReference type="EMBL" id="KAF2261896.1"/>
    </source>
</evidence>
<dbReference type="AlphaFoldDB" id="A0A9P4N7F2"/>
<feature type="compositionally biased region" description="Basic and acidic residues" evidence="1">
    <location>
        <begin position="38"/>
        <end position="53"/>
    </location>
</feature>
<sequence>MEQMSEASEGSEGDEGDRIRSECKLGEADTQKAGTWGEPERSKPETEDRCQRRAVGEAVEAVYEDKTIKGKMAKGNEKDPWMMLKSSSSGKIVVHKPEAVYFDWPEVV</sequence>
<reference evidence="4" key="1">
    <citation type="journal article" date="2020" name="Stud. Mycol.">
        <title>101 Dothideomycetes genomes: A test case for predicting lifestyles and emergence of pathogens.</title>
        <authorList>
            <person name="Haridas S."/>
            <person name="Albert R."/>
            <person name="Binder M."/>
            <person name="Bloem J."/>
            <person name="LaButti K."/>
            <person name="Salamov A."/>
            <person name="Andreopoulos B."/>
            <person name="Baker S."/>
            <person name="Barry K."/>
            <person name="Bills G."/>
            <person name="Bluhm B."/>
            <person name="Cannon C."/>
            <person name="Castanera R."/>
            <person name="Culley D."/>
            <person name="Daum C."/>
            <person name="Ezra D."/>
            <person name="Gonzalez J."/>
            <person name="Henrissat B."/>
            <person name="Kuo A."/>
            <person name="Liang C."/>
            <person name="Lipzen A."/>
            <person name="Lutzoni F."/>
            <person name="Magnuson J."/>
            <person name="Mondo S."/>
            <person name="Nolan M."/>
            <person name="Ohm R."/>
            <person name="Pangilinan J."/>
            <person name="Park H.-J."/>
            <person name="Ramirez L."/>
            <person name="Alfaro M."/>
            <person name="Sun H."/>
            <person name="Tritt A."/>
            <person name="Yoshinaga Y."/>
            <person name="Zwiers L.-H."/>
            <person name="Turgeon B."/>
            <person name="Goodwin S."/>
            <person name="Spatafora J."/>
            <person name="Crous P."/>
            <person name="Grigoriev I."/>
        </authorList>
    </citation>
    <scope>NUCLEOTIDE SEQUENCE [LARGE SCALE GENOMIC DNA]</scope>
    <source>
        <strain evidence="4">CBS 304.66</strain>
    </source>
</reference>
<feature type="region of interest" description="Disordered" evidence="1">
    <location>
        <begin position="1"/>
        <end position="53"/>
    </location>
</feature>
<keyword evidence="4" id="KW-1185">Reference proteome</keyword>
<gene>
    <name evidence="3" type="ORF">CC78DRAFT_535271</name>
</gene>
<dbReference type="Pfam" id="PF11160">
    <property type="entry name" value="Hva1_TUDOR"/>
    <property type="match status" value="1"/>
</dbReference>
<dbReference type="OrthoDB" id="3360421at2759"/>
<accession>A0A9P4N7F2</accession>
<evidence type="ECO:0000256" key="1">
    <source>
        <dbReference type="SAM" id="MobiDB-lite"/>
    </source>
</evidence>
<evidence type="ECO:0000313" key="4">
    <source>
        <dbReference type="Proteomes" id="UP000800093"/>
    </source>
</evidence>